<keyword evidence="2 8" id="KW-0808">Transferase</keyword>
<dbReference type="Pfam" id="PF12804">
    <property type="entry name" value="NTP_transf_3"/>
    <property type="match status" value="1"/>
</dbReference>
<keyword evidence="7 8" id="KW-0501">Molybdenum cofactor biosynthesis</keyword>
<dbReference type="Gene3D" id="3.90.550.10">
    <property type="entry name" value="Spore Coat Polysaccharide Biosynthesis Protein SpsA, Chain A"/>
    <property type="match status" value="1"/>
</dbReference>
<feature type="binding site" evidence="8">
    <location>
        <position position="51"/>
    </location>
    <ligand>
        <name>GTP</name>
        <dbReference type="ChEBI" id="CHEBI:37565"/>
    </ligand>
</feature>
<comment type="similarity">
    <text evidence="8">Belongs to the MobA family.</text>
</comment>
<dbReference type="InterPro" id="IPR013482">
    <property type="entry name" value="Molybde_CF_guanTrfase"/>
</dbReference>
<keyword evidence="4 8" id="KW-0547">Nucleotide-binding</keyword>
<evidence type="ECO:0000256" key="2">
    <source>
        <dbReference type="ARBA" id="ARBA00022679"/>
    </source>
</evidence>
<accession>A0ABD5ZGW7</accession>
<comment type="cofactor">
    <cofactor evidence="8">
        <name>Mg(2+)</name>
        <dbReference type="ChEBI" id="CHEBI:18420"/>
    </cofactor>
</comment>
<dbReference type="AlphaFoldDB" id="A0ABD5ZGW7"/>
<dbReference type="Proteomes" id="UP001596481">
    <property type="component" value="Unassembled WGS sequence"/>
</dbReference>
<dbReference type="GO" id="GO:0046872">
    <property type="term" value="F:metal ion binding"/>
    <property type="evidence" value="ECO:0007669"/>
    <property type="project" value="UniProtKB-KW"/>
</dbReference>
<evidence type="ECO:0000313" key="10">
    <source>
        <dbReference type="EMBL" id="MFC7204496.1"/>
    </source>
</evidence>
<evidence type="ECO:0000256" key="6">
    <source>
        <dbReference type="ARBA" id="ARBA00023134"/>
    </source>
</evidence>
<dbReference type="PANTHER" id="PTHR19136:SF81">
    <property type="entry name" value="MOLYBDENUM COFACTOR GUANYLYLTRANSFERASE"/>
    <property type="match status" value="1"/>
</dbReference>
<evidence type="ECO:0000256" key="4">
    <source>
        <dbReference type="ARBA" id="ARBA00022741"/>
    </source>
</evidence>
<gene>
    <name evidence="8" type="primary">mobA</name>
    <name evidence="10" type="ORF">ACFQJC_13295</name>
</gene>
<dbReference type="SUPFAM" id="SSF53448">
    <property type="entry name" value="Nucleotide-diphospho-sugar transferases"/>
    <property type="match status" value="1"/>
</dbReference>
<organism evidence="10 11">
    <name type="scientific">Haloferax namakaokahaiae</name>
    <dbReference type="NCBI Taxonomy" id="1748331"/>
    <lineage>
        <taxon>Archaea</taxon>
        <taxon>Methanobacteriati</taxon>
        <taxon>Methanobacteriota</taxon>
        <taxon>Stenosarchaea group</taxon>
        <taxon>Halobacteria</taxon>
        <taxon>Halobacteriales</taxon>
        <taxon>Haloferacaceae</taxon>
        <taxon>Haloferax</taxon>
    </lineage>
</organism>
<dbReference type="GO" id="GO:0006777">
    <property type="term" value="P:Mo-molybdopterin cofactor biosynthetic process"/>
    <property type="evidence" value="ECO:0007669"/>
    <property type="project" value="UniProtKB-KW"/>
</dbReference>
<evidence type="ECO:0000256" key="5">
    <source>
        <dbReference type="ARBA" id="ARBA00022842"/>
    </source>
</evidence>
<comment type="function">
    <text evidence="8">Transfers a GMP moiety from GTP to Mo-molybdopterin (Mo-MPT) cofactor (Moco or molybdenum cofactor) to form Mo-molybdopterin guanine dinucleotide (Mo-MGD) cofactor.</text>
</comment>
<proteinExistence type="inferred from homology"/>
<protein>
    <recommendedName>
        <fullName evidence="8">Probable molybdenum cofactor guanylyltransferase</fullName>
        <shortName evidence="8">MoCo guanylyltransferase</shortName>
        <ecNumber evidence="8">2.7.7.77</ecNumber>
    </recommendedName>
    <alternativeName>
        <fullName evidence="8">GTP:molybdopterin guanylyltransferase</fullName>
    </alternativeName>
    <alternativeName>
        <fullName evidence="8">Mo-MPT guanylyltransferase</fullName>
    </alternativeName>
    <alternativeName>
        <fullName evidence="8">Molybdopterin guanylyltransferase</fullName>
    </alternativeName>
    <alternativeName>
        <fullName evidence="8">Molybdopterin-guanine dinucleotide synthase</fullName>
        <shortName evidence="8">MGD synthase</shortName>
    </alternativeName>
</protein>
<feature type="binding site" evidence="8">
    <location>
        <begin position="10"/>
        <end position="12"/>
    </location>
    <ligand>
        <name>GTP</name>
        <dbReference type="ChEBI" id="CHEBI:37565"/>
    </ligand>
</feature>
<feature type="binding site" evidence="8">
    <location>
        <position position="105"/>
    </location>
    <ligand>
        <name>GTP</name>
        <dbReference type="ChEBI" id="CHEBI:37565"/>
    </ligand>
</feature>
<dbReference type="InterPro" id="IPR025877">
    <property type="entry name" value="MobA-like_NTP_Trfase"/>
</dbReference>
<keyword evidence="6 8" id="KW-0342">GTP-binding</keyword>
<comment type="domain">
    <text evidence="8">The N-terminal domain determines nucleotide recognition and specific binding, while the C-terminal domain determines the specific binding to the target protein.</text>
</comment>
<evidence type="ECO:0000256" key="7">
    <source>
        <dbReference type="ARBA" id="ARBA00023150"/>
    </source>
</evidence>
<feature type="domain" description="MobA-like NTP transferase" evidence="9">
    <location>
        <begin position="7"/>
        <end position="169"/>
    </location>
</feature>
<dbReference type="EMBL" id="JBHTAA010000005">
    <property type="protein sequence ID" value="MFC7204496.1"/>
    <property type="molecule type" value="Genomic_DNA"/>
</dbReference>
<comment type="subcellular location">
    <subcellularLocation>
        <location evidence="8">Cytoplasm</location>
    </subcellularLocation>
</comment>
<evidence type="ECO:0000256" key="1">
    <source>
        <dbReference type="ARBA" id="ARBA00022490"/>
    </source>
</evidence>
<dbReference type="GO" id="GO:0005525">
    <property type="term" value="F:GTP binding"/>
    <property type="evidence" value="ECO:0007669"/>
    <property type="project" value="UniProtKB-UniRule"/>
</dbReference>
<reference evidence="10 11" key="1">
    <citation type="journal article" date="2019" name="Int. J. Syst. Evol. Microbiol.">
        <title>The Global Catalogue of Microorganisms (GCM) 10K type strain sequencing project: providing services to taxonomists for standard genome sequencing and annotation.</title>
        <authorList>
            <consortium name="The Broad Institute Genomics Platform"/>
            <consortium name="The Broad Institute Genome Sequencing Center for Infectious Disease"/>
            <person name="Wu L."/>
            <person name="Ma J."/>
        </authorList>
    </citation>
    <scope>NUCLEOTIDE SEQUENCE [LARGE SCALE GENOMIC DNA]</scope>
    <source>
        <strain evidence="10 11">DSM 29988</strain>
    </source>
</reference>
<dbReference type="HAMAP" id="MF_00316">
    <property type="entry name" value="MobA"/>
    <property type="match status" value="1"/>
</dbReference>
<evidence type="ECO:0000256" key="8">
    <source>
        <dbReference type="HAMAP-Rule" id="MF_00316"/>
    </source>
</evidence>
<dbReference type="InterPro" id="IPR029044">
    <property type="entry name" value="Nucleotide-diphossugar_trans"/>
</dbReference>
<feature type="binding site" evidence="8">
    <location>
        <position position="23"/>
    </location>
    <ligand>
        <name>GTP</name>
        <dbReference type="ChEBI" id="CHEBI:37565"/>
    </ligand>
</feature>
<feature type="binding site" evidence="8">
    <location>
        <position position="105"/>
    </location>
    <ligand>
        <name>Mg(2+)</name>
        <dbReference type="ChEBI" id="CHEBI:18420"/>
    </ligand>
</feature>
<sequence>MTHLRSAVIIAGGRSTRFGDADKAVAELAGTPMIRRVADRLVPVVDELVVNCRTDQREAIDSAMSGFELPVRYALDSEPDAGPVAGIGTGLGACRGEYAVVVACDMPFVEAELVRYLFERAESDGVDAVVPKLEDGWYQTTQAVYRAESMAAACADALERGEHKILAPLDELEWVVVSEVEVRAHGSLDTFENCNTREEFEAAEARF</sequence>
<dbReference type="EC" id="2.7.7.77" evidence="8"/>
<comment type="caution">
    <text evidence="8">Lacks conserved residue(s) required for the propagation of feature annotation.</text>
</comment>
<dbReference type="GO" id="GO:0005737">
    <property type="term" value="C:cytoplasm"/>
    <property type="evidence" value="ECO:0007669"/>
    <property type="project" value="UniProtKB-SubCell"/>
</dbReference>
<dbReference type="CDD" id="cd02503">
    <property type="entry name" value="MobA"/>
    <property type="match status" value="1"/>
</dbReference>
<keyword evidence="10" id="KW-0548">Nucleotidyltransferase</keyword>
<name>A0ABD5ZGW7_9EURY</name>
<keyword evidence="3 8" id="KW-0479">Metal-binding</keyword>
<evidence type="ECO:0000259" key="9">
    <source>
        <dbReference type="Pfam" id="PF12804"/>
    </source>
</evidence>
<keyword evidence="1 8" id="KW-0963">Cytoplasm</keyword>
<evidence type="ECO:0000313" key="11">
    <source>
        <dbReference type="Proteomes" id="UP001596481"/>
    </source>
</evidence>
<evidence type="ECO:0000256" key="3">
    <source>
        <dbReference type="ARBA" id="ARBA00022723"/>
    </source>
</evidence>
<dbReference type="RefSeq" id="WP_390224246.1">
    <property type="nucleotide sequence ID" value="NZ_JBHTAA010000005.1"/>
</dbReference>
<dbReference type="PANTHER" id="PTHR19136">
    <property type="entry name" value="MOLYBDENUM COFACTOR GUANYLYLTRANSFERASE"/>
    <property type="match status" value="1"/>
</dbReference>
<comment type="caution">
    <text evidence="10">The sequence shown here is derived from an EMBL/GenBank/DDBJ whole genome shotgun (WGS) entry which is preliminary data.</text>
</comment>
<comment type="catalytic activity">
    <reaction evidence="8">
        <text>Mo-molybdopterin + GTP + H(+) = Mo-molybdopterin guanine dinucleotide + diphosphate</text>
        <dbReference type="Rhea" id="RHEA:34243"/>
        <dbReference type="ChEBI" id="CHEBI:15378"/>
        <dbReference type="ChEBI" id="CHEBI:33019"/>
        <dbReference type="ChEBI" id="CHEBI:37565"/>
        <dbReference type="ChEBI" id="CHEBI:71302"/>
        <dbReference type="ChEBI" id="CHEBI:71310"/>
        <dbReference type="EC" id="2.7.7.77"/>
    </reaction>
</comment>
<dbReference type="GO" id="GO:0061603">
    <property type="term" value="F:molybdenum cofactor guanylyltransferase activity"/>
    <property type="evidence" value="ECO:0007669"/>
    <property type="project" value="UniProtKB-EC"/>
</dbReference>
<keyword evidence="5 8" id="KW-0460">Magnesium</keyword>
<keyword evidence="11" id="KW-1185">Reference proteome</keyword>